<evidence type="ECO:0000256" key="1">
    <source>
        <dbReference type="ARBA" id="ARBA00023015"/>
    </source>
</evidence>
<dbReference type="Pfam" id="PF13490">
    <property type="entry name" value="zf-HC2"/>
    <property type="match status" value="1"/>
</dbReference>
<evidence type="ECO:0000256" key="3">
    <source>
        <dbReference type="SAM" id="MobiDB-lite"/>
    </source>
</evidence>
<keyword evidence="2" id="KW-0804">Transcription</keyword>
<keyword evidence="4" id="KW-0812">Transmembrane</keyword>
<dbReference type="InterPro" id="IPR027383">
    <property type="entry name" value="Znf_put"/>
</dbReference>
<keyword evidence="1" id="KW-0805">Transcription regulation</keyword>
<dbReference type="EMBL" id="JBITMB010000003">
    <property type="protein sequence ID" value="MFI7440810.1"/>
    <property type="molecule type" value="Genomic_DNA"/>
</dbReference>
<evidence type="ECO:0000256" key="4">
    <source>
        <dbReference type="SAM" id="Phobius"/>
    </source>
</evidence>
<feature type="compositionally biased region" description="Basic and acidic residues" evidence="3">
    <location>
        <begin position="164"/>
        <end position="181"/>
    </location>
</feature>
<dbReference type="Gene3D" id="1.10.10.1320">
    <property type="entry name" value="Anti-sigma factor, zinc-finger domain"/>
    <property type="match status" value="1"/>
</dbReference>
<proteinExistence type="predicted"/>
<evidence type="ECO:0000256" key="2">
    <source>
        <dbReference type="ARBA" id="ARBA00023163"/>
    </source>
</evidence>
<sequence>MTTCEEVRIALGAHALGALDPDEALEIDLHLASCEACGAELVELEGVSAFLGKVSEHDVALVAGPPRQVLDRLLNEARARKRRTRRVLQAVAASAAAIVLGGTVWTAVDGPGDGGTAASAPAAPAMTTGPEAEPGAPEEANPLIAPDQELRSEPSPTRSPAPRATERQQADQEAAEQKATEQRAAGRTFTGQSGDRRAPVRATVRATPDGARTELAVRVSGVPAGTTCEVVVVARGGERHPTGSWTVTRPDRAGAPYHVAQAPVALAAVTRFEVVDSTGRVLVRVPVTGRD</sequence>
<keyword evidence="7" id="KW-1185">Reference proteome</keyword>
<feature type="compositionally biased region" description="Low complexity" evidence="3">
    <location>
        <begin position="116"/>
        <end position="140"/>
    </location>
</feature>
<gene>
    <name evidence="6" type="ORF">ACIBP5_12725</name>
</gene>
<evidence type="ECO:0000313" key="6">
    <source>
        <dbReference type="EMBL" id="MFI7440810.1"/>
    </source>
</evidence>
<name>A0ABW8A1Z9_9ACTN</name>
<keyword evidence="4" id="KW-0472">Membrane</keyword>
<protein>
    <submittedName>
        <fullName evidence="6">Zf-HC2 domain-containing protein</fullName>
    </submittedName>
</protein>
<feature type="domain" description="Putative zinc-finger" evidence="5">
    <location>
        <begin position="4"/>
        <end position="37"/>
    </location>
</feature>
<dbReference type="Proteomes" id="UP001612928">
    <property type="component" value="Unassembled WGS sequence"/>
</dbReference>
<organism evidence="6 7">
    <name type="scientific">Nonomuraea indica</name>
    <dbReference type="NCBI Taxonomy" id="1581193"/>
    <lineage>
        <taxon>Bacteria</taxon>
        <taxon>Bacillati</taxon>
        <taxon>Actinomycetota</taxon>
        <taxon>Actinomycetes</taxon>
        <taxon>Streptosporangiales</taxon>
        <taxon>Streptosporangiaceae</taxon>
        <taxon>Nonomuraea</taxon>
    </lineage>
</organism>
<feature type="transmembrane region" description="Helical" evidence="4">
    <location>
        <begin position="87"/>
        <end position="108"/>
    </location>
</feature>
<evidence type="ECO:0000259" key="5">
    <source>
        <dbReference type="Pfam" id="PF13490"/>
    </source>
</evidence>
<reference evidence="6 7" key="1">
    <citation type="submission" date="2024-10" db="EMBL/GenBank/DDBJ databases">
        <title>The Natural Products Discovery Center: Release of the First 8490 Sequenced Strains for Exploring Actinobacteria Biosynthetic Diversity.</title>
        <authorList>
            <person name="Kalkreuter E."/>
            <person name="Kautsar S.A."/>
            <person name="Yang D."/>
            <person name="Bader C.D."/>
            <person name="Teijaro C.N."/>
            <person name="Fluegel L."/>
            <person name="Davis C.M."/>
            <person name="Simpson J.R."/>
            <person name="Lauterbach L."/>
            <person name="Steele A.D."/>
            <person name="Gui C."/>
            <person name="Meng S."/>
            <person name="Li G."/>
            <person name="Viehrig K."/>
            <person name="Ye F."/>
            <person name="Su P."/>
            <person name="Kiefer A.F."/>
            <person name="Nichols A."/>
            <person name="Cepeda A.J."/>
            <person name="Yan W."/>
            <person name="Fan B."/>
            <person name="Jiang Y."/>
            <person name="Adhikari A."/>
            <person name="Zheng C.-J."/>
            <person name="Schuster L."/>
            <person name="Cowan T.M."/>
            <person name="Smanski M.J."/>
            <person name="Chevrette M.G."/>
            <person name="De Carvalho L.P.S."/>
            <person name="Shen B."/>
        </authorList>
    </citation>
    <scope>NUCLEOTIDE SEQUENCE [LARGE SCALE GENOMIC DNA]</scope>
    <source>
        <strain evidence="6 7">NPDC049503</strain>
    </source>
</reference>
<accession>A0ABW8A1Z9</accession>
<feature type="region of interest" description="Disordered" evidence="3">
    <location>
        <begin position="115"/>
        <end position="199"/>
    </location>
</feature>
<dbReference type="InterPro" id="IPR041916">
    <property type="entry name" value="Anti_sigma_zinc_sf"/>
</dbReference>
<dbReference type="RefSeq" id="WP_397020607.1">
    <property type="nucleotide sequence ID" value="NZ_JBITMB010000003.1"/>
</dbReference>
<evidence type="ECO:0000313" key="7">
    <source>
        <dbReference type="Proteomes" id="UP001612928"/>
    </source>
</evidence>
<keyword evidence="4" id="KW-1133">Transmembrane helix</keyword>
<comment type="caution">
    <text evidence="6">The sequence shown here is derived from an EMBL/GenBank/DDBJ whole genome shotgun (WGS) entry which is preliminary data.</text>
</comment>